<evidence type="ECO:0000313" key="11">
    <source>
        <dbReference type="Proteomes" id="UP000077266"/>
    </source>
</evidence>
<reference evidence="10 11" key="1">
    <citation type="journal article" date="2016" name="Mol. Biol. Evol.">
        <title>Comparative Genomics of Early-Diverging Mushroom-Forming Fungi Provides Insights into the Origins of Lignocellulose Decay Capabilities.</title>
        <authorList>
            <person name="Nagy L.G."/>
            <person name="Riley R."/>
            <person name="Tritt A."/>
            <person name="Adam C."/>
            <person name="Daum C."/>
            <person name="Floudas D."/>
            <person name="Sun H."/>
            <person name="Yadav J.S."/>
            <person name="Pangilinan J."/>
            <person name="Larsson K.H."/>
            <person name="Matsuura K."/>
            <person name="Barry K."/>
            <person name="Labutti K."/>
            <person name="Kuo R."/>
            <person name="Ohm R.A."/>
            <person name="Bhattacharya S.S."/>
            <person name="Shirouzu T."/>
            <person name="Yoshinaga Y."/>
            <person name="Martin F.M."/>
            <person name="Grigoriev I.V."/>
            <person name="Hibbett D.S."/>
        </authorList>
    </citation>
    <scope>NUCLEOTIDE SEQUENCE [LARGE SCALE GENOMIC DNA]</scope>
    <source>
        <strain evidence="10 11">HHB12029</strain>
    </source>
</reference>
<dbReference type="PANTHER" id="PTHR24305:SF166">
    <property type="entry name" value="CYTOCHROME P450 12A4, MITOCHONDRIAL-RELATED"/>
    <property type="match status" value="1"/>
</dbReference>
<keyword evidence="6" id="KW-0560">Oxidoreductase</keyword>
<dbReference type="STRING" id="1314781.A0A166BPB2"/>
<keyword evidence="11" id="KW-1185">Reference proteome</keyword>
<dbReference type="GO" id="GO:0020037">
    <property type="term" value="F:heme binding"/>
    <property type="evidence" value="ECO:0007669"/>
    <property type="project" value="InterPro"/>
</dbReference>
<dbReference type="InParanoid" id="A0A166BPB2"/>
<name>A0A166BPB2_EXIGL</name>
<evidence type="ECO:0000256" key="5">
    <source>
        <dbReference type="ARBA" id="ARBA00022723"/>
    </source>
</evidence>
<dbReference type="Pfam" id="PF00067">
    <property type="entry name" value="p450"/>
    <property type="match status" value="1"/>
</dbReference>
<dbReference type="OrthoDB" id="1470350at2759"/>
<evidence type="ECO:0000256" key="3">
    <source>
        <dbReference type="ARBA" id="ARBA00010617"/>
    </source>
</evidence>
<evidence type="ECO:0000256" key="8">
    <source>
        <dbReference type="ARBA" id="ARBA00023033"/>
    </source>
</evidence>
<sequence>MVSCSRLSSLGRAVSGIIGRNSPHMQKQRALSSHPCRARMGTIALVSADRLNYIKDVVSYDVINLSEKNVVSSEGDRWKRHRSVVRNAFTEANNALVWDKTLRVLSEMFADFDSRSGDGTVVDATETMASLTFLIICSAGFGQSLAWSDMSEDLLPPPPGFALSFKRSLLGAVHGIFIRAACPNWLHNLPSWAVPTVAKKTRLAFDELQKHLHAMISDARAASLQDSSSSADLFRRMLDANSGIDESLSDGEVLSNIFAFLLAGHETSAHTLAFALALLALHPEAQATLREEVLGVWPTGKPSGMSDASYKDDFPRFTYTLAVLRETLRLFPPVPRLWKIVQRDAILPFRRISPDGTLAQREEFFAPKDSLVVIDFAGLYMSPTHWGDDVEAFRPARFVDTPTYQWPREAFFPFAAGPRACLGKNFAIAESVCILARIVACYDILPPPHLKGRTFEEQMEEMLKYRVVATLTPTGARVLLRKRQ</sequence>
<comment type="cofactor">
    <cofactor evidence="1 9">
        <name>heme</name>
        <dbReference type="ChEBI" id="CHEBI:30413"/>
    </cofactor>
</comment>
<dbReference type="SUPFAM" id="SSF48264">
    <property type="entry name" value="Cytochrome P450"/>
    <property type="match status" value="1"/>
</dbReference>
<dbReference type="InterPro" id="IPR050121">
    <property type="entry name" value="Cytochrome_P450_monoxygenase"/>
</dbReference>
<evidence type="ECO:0000256" key="9">
    <source>
        <dbReference type="PIRSR" id="PIRSR602401-1"/>
    </source>
</evidence>
<dbReference type="GO" id="GO:0016705">
    <property type="term" value="F:oxidoreductase activity, acting on paired donors, with incorporation or reduction of molecular oxygen"/>
    <property type="evidence" value="ECO:0007669"/>
    <property type="project" value="InterPro"/>
</dbReference>
<dbReference type="AlphaFoldDB" id="A0A166BPB2"/>
<evidence type="ECO:0000256" key="6">
    <source>
        <dbReference type="ARBA" id="ARBA00023002"/>
    </source>
</evidence>
<evidence type="ECO:0000313" key="10">
    <source>
        <dbReference type="EMBL" id="KZW02920.1"/>
    </source>
</evidence>
<gene>
    <name evidence="10" type="ORF">EXIGLDRAFT_377454</name>
</gene>
<evidence type="ECO:0000256" key="2">
    <source>
        <dbReference type="ARBA" id="ARBA00005179"/>
    </source>
</evidence>
<dbReference type="GO" id="GO:0005506">
    <property type="term" value="F:iron ion binding"/>
    <property type="evidence" value="ECO:0007669"/>
    <property type="project" value="InterPro"/>
</dbReference>
<accession>A0A166BPB2</accession>
<organism evidence="10 11">
    <name type="scientific">Exidia glandulosa HHB12029</name>
    <dbReference type="NCBI Taxonomy" id="1314781"/>
    <lineage>
        <taxon>Eukaryota</taxon>
        <taxon>Fungi</taxon>
        <taxon>Dikarya</taxon>
        <taxon>Basidiomycota</taxon>
        <taxon>Agaricomycotina</taxon>
        <taxon>Agaricomycetes</taxon>
        <taxon>Auriculariales</taxon>
        <taxon>Exidiaceae</taxon>
        <taxon>Exidia</taxon>
    </lineage>
</organism>
<evidence type="ECO:0000256" key="1">
    <source>
        <dbReference type="ARBA" id="ARBA00001971"/>
    </source>
</evidence>
<feature type="binding site" description="axial binding residue" evidence="9">
    <location>
        <position position="421"/>
    </location>
    <ligand>
        <name>heme</name>
        <dbReference type="ChEBI" id="CHEBI:30413"/>
    </ligand>
    <ligandPart>
        <name>Fe</name>
        <dbReference type="ChEBI" id="CHEBI:18248"/>
    </ligandPart>
</feature>
<comment type="similarity">
    <text evidence="3">Belongs to the cytochrome P450 family.</text>
</comment>
<proteinExistence type="inferred from homology"/>
<dbReference type="EMBL" id="KV425886">
    <property type="protein sequence ID" value="KZW02920.1"/>
    <property type="molecule type" value="Genomic_DNA"/>
</dbReference>
<evidence type="ECO:0000256" key="7">
    <source>
        <dbReference type="ARBA" id="ARBA00023004"/>
    </source>
</evidence>
<comment type="pathway">
    <text evidence="2">Secondary metabolite biosynthesis.</text>
</comment>
<keyword evidence="4 9" id="KW-0349">Heme</keyword>
<dbReference type="Gene3D" id="1.10.630.10">
    <property type="entry name" value="Cytochrome P450"/>
    <property type="match status" value="1"/>
</dbReference>
<dbReference type="GO" id="GO:0004497">
    <property type="term" value="F:monooxygenase activity"/>
    <property type="evidence" value="ECO:0007669"/>
    <property type="project" value="UniProtKB-KW"/>
</dbReference>
<keyword evidence="7 9" id="KW-0408">Iron</keyword>
<keyword evidence="5 9" id="KW-0479">Metal-binding</keyword>
<dbReference type="PRINTS" id="PR00463">
    <property type="entry name" value="EP450I"/>
</dbReference>
<dbReference type="PRINTS" id="PR00385">
    <property type="entry name" value="P450"/>
</dbReference>
<dbReference type="InterPro" id="IPR001128">
    <property type="entry name" value="Cyt_P450"/>
</dbReference>
<protein>
    <submittedName>
        <fullName evidence="10">Cytochrome P450</fullName>
    </submittedName>
</protein>
<dbReference type="PANTHER" id="PTHR24305">
    <property type="entry name" value="CYTOCHROME P450"/>
    <property type="match status" value="1"/>
</dbReference>
<dbReference type="InterPro" id="IPR036396">
    <property type="entry name" value="Cyt_P450_sf"/>
</dbReference>
<keyword evidence="8" id="KW-0503">Monooxygenase</keyword>
<dbReference type="Proteomes" id="UP000077266">
    <property type="component" value="Unassembled WGS sequence"/>
</dbReference>
<dbReference type="InterPro" id="IPR002401">
    <property type="entry name" value="Cyt_P450_E_grp-I"/>
</dbReference>
<evidence type="ECO:0000256" key="4">
    <source>
        <dbReference type="ARBA" id="ARBA00022617"/>
    </source>
</evidence>